<evidence type="ECO:0000313" key="4">
    <source>
        <dbReference type="Proteomes" id="UP000662747"/>
    </source>
</evidence>
<accession>A0ABX7NRM6</accession>
<proteinExistence type="predicted"/>
<protein>
    <recommendedName>
        <fullName evidence="5">Lipoprotein</fullName>
    </recommendedName>
</protein>
<dbReference type="EMBL" id="CP071090">
    <property type="protein sequence ID" value="QSQ20056.1"/>
    <property type="molecule type" value="Genomic_DNA"/>
</dbReference>
<dbReference type="PROSITE" id="PS51257">
    <property type="entry name" value="PROKAR_LIPOPROTEIN"/>
    <property type="match status" value="1"/>
</dbReference>
<dbReference type="Proteomes" id="UP000662747">
    <property type="component" value="Chromosome"/>
</dbReference>
<name>A0ABX7NRM6_9BACT</name>
<evidence type="ECO:0000256" key="2">
    <source>
        <dbReference type="SAM" id="MobiDB-lite"/>
    </source>
</evidence>
<keyword evidence="1" id="KW-0175">Coiled coil</keyword>
<reference evidence="3 4" key="1">
    <citation type="submission" date="2021-02" db="EMBL/GenBank/DDBJ databases">
        <title>De Novo genome assembly of isolated myxobacteria.</title>
        <authorList>
            <person name="Stevens D.C."/>
        </authorList>
    </citation>
    <scope>NUCLEOTIDE SEQUENCE [LARGE SCALE GENOMIC DNA]</scope>
    <source>
        <strain evidence="4">SCPEA02</strain>
    </source>
</reference>
<feature type="coiled-coil region" evidence="1">
    <location>
        <begin position="26"/>
        <end position="122"/>
    </location>
</feature>
<evidence type="ECO:0000256" key="1">
    <source>
        <dbReference type="SAM" id="Coils"/>
    </source>
</evidence>
<organism evidence="3 4">
    <name type="scientific">Pyxidicoccus parkwayensis</name>
    <dbReference type="NCBI Taxonomy" id="2813578"/>
    <lineage>
        <taxon>Bacteria</taxon>
        <taxon>Pseudomonadati</taxon>
        <taxon>Myxococcota</taxon>
        <taxon>Myxococcia</taxon>
        <taxon>Myxococcales</taxon>
        <taxon>Cystobacterineae</taxon>
        <taxon>Myxococcaceae</taxon>
        <taxon>Pyxidicoccus</taxon>
    </lineage>
</organism>
<evidence type="ECO:0008006" key="5">
    <source>
        <dbReference type="Google" id="ProtNLM"/>
    </source>
</evidence>
<dbReference type="RefSeq" id="WP_206721637.1">
    <property type="nucleotide sequence ID" value="NZ_CP071090.1"/>
</dbReference>
<evidence type="ECO:0000313" key="3">
    <source>
        <dbReference type="EMBL" id="QSQ20056.1"/>
    </source>
</evidence>
<feature type="region of interest" description="Disordered" evidence="2">
    <location>
        <begin position="130"/>
        <end position="154"/>
    </location>
</feature>
<keyword evidence="4" id="KW-1185">Reference proteome</keyword>
<gene>
    <name evidence="3" type="ORF">JY651_32915</name>
</gene>
<sequence length="154" mass="17551">MRSLRLVTAVAWLGVGCAGRITPAQLEAQVLEAERWQREYTAERERTEALAMRIAALESRLERLTLERAEAEQGRAAVLEELVRTEADRHALEEHNAQLLALERQLNELKELKEMHEELSDVWYESALERARRRMQPPQQPSGTSPQDGKTGAP</sequence>